<evidence type="ECO:0000313" key="3">
    <source>
        <dbReference type="Proteomes" id="UP000318453"/>
    </source>
</evidence>
<accession>A0A5B8NKM6</accession>
<evidence type="ECO:0000313" key="2">
    <source>
        <dbReference type="EMBL" id="QDZ39536.1"/>
    </source>
</evidence>
<evidence type="ECO:0000256" key="1">
    <source>
        <dbReference type="SAM" id="MobiDB-lite"/>
    </source>
</evidence>
<keyword evidence="3" id="KW-1185">Reference proteome</keyword>
<protein>
    <submittedName>
        <fullName evidence="2">Uncharacterized protein</fullName>
    </submittedName>
</protein>
<gene>
    <name evidence="2" type="ORF">FRE64_06095</name>
</gene>
<dbReference type="KEGG" id="enn:FRE64_06095"/>
<dbReference type="Proteomes" id="UP000318453">
    <property type="component" value="Chromosome"/>
</dbReference>
<feature type="compositionally biased region" description="Basic residues" evidence="1">
    <location>
        <begin position="204"/>
        <end position="214"/>
    </location>
</feature>
<proteinExistence type="predicted"/>
<dbReference type="RefSeq" id="WP_146295137.1">
    <property type="nucleotide sequence ID" value="NZ_CP042326.1"/>
</dbReference>
<name>A0A5B8NKM6_9CHRO</name>
<reference evidence="2" key="1">
    <citation type="submission" date="2019-08" db="EMBL/GenBank/DDBJ databases">
        <title>Carotenoids and Carotenoid Binding Proteins in the Halophilic Cyanobacterium Euhalothece sp. ZM00.</title>
        <authorList>
            <person name="Cho S.M."/>
            <person name="Song J.Y."/>
            <person name="Park Y.-I."/>
        </authorList>
    </citation>
    <scope>NUCLEOTIDE SEQUENCE [LARGE SCALE GENOMIC DNA]</scope>
    <source>
        <strain evidence="2">Z-M001</strain>
    </source>
</reference>
<sequence length="240" mass="27866">MAHDQEKFLQHPIPPPTHETQYRAIGLVWGVYQPDDEKFTSGKLILSEDTTLETVLLGRVISVVKKHINLEEPHLWVVYPRTRQKQNYLHLQVAGIWEPQTLTESSLRAEKLEEETVKKVNAQAGYFSIRGELVFYSEAEQKIIIKIKKKSQEKSSFFKVKLNGTLPEDEEKLGYFWEFDAQLKGTELVATYAEKITKISYKDKPKKVNNKNKKIISPSRKKDISKPTPRRKEGKRKESN</sequence>
<organism evidence="2 3">
    <name type="scientific">Euhalothece natronophila Z-M001</name>
    <dbReference type="NCBI Taxonomy" id="522448"/>
    <lineage>
        <taxon>Bacteria</taxon>
        <taxon>Bacillati</taxon>
        <taxon>Cyanobacteriota</taxon>
        <taxon>Cyanophyceae</taxon>
        <taxon>Oscillatoriophycideae</taxon>
        <taxon>Chroococcales</taxon>
        <taxon>Halothecacae</taxon>
        <taxon>Halothece cluster</taxon>
        <taxon>Euhalothece</taxon>
    </lineage>
</organism>
<dbReference type="EMBL" id="CP042326">
    <property type="protein sequence ID" value="QDZ39536.1"/>
    <property type="molecule type" value="Genomic_DNA"/>
</dbReference>
<dbReference type="OrthoDB" id="423098at2"/>
<feature type="region of interest" description="Disordered" evidence="1">
    <location>
        <begin position="203"/>
        <end position="240"/>
    </location>
</feature>
<dbReference type="AlphaFoldDB" id="A0A5B8NKM6"/>